<organism evidence="4 5">
    <name type="scientific">Cordyceps javanica</name>
    <dbReference type="NCBI Taxonomy" id="43265"/>
    <lineage>
        <taxon>Eukaryota</taxon>
        <taxon>Fungi</taxon>
        <taxon>Dikarya</taxon>
        <taxon>Ascomycota</taxon>
        <taxon>Pezizomycotina</taxon>
        <taxon>Sordariomycetes</taxon>
        <taxon>Hypocreomycetidae</taxon>
        <taxon>Hypocreales</taxon>
        <taxon>Cordycipitaceae</taxon>
        <taxon>Cordyceps</taxon>
    </lineage>
</organism>
<dbReference type="InterPro" id="IPR002110">
    <property type="entry name" value="Ankyrin_rpt"/>
</dbReference>
<dbReference type="Proteomes" id="UP000315783">
    <property type="component" value="Unassembled WGS sequence"/>
</dbReference>
<dbReference type="PROSITE" id="PS50088">
    <property type="entry name" value="ANK_REPEAT"/>
    <property type="match status" value="2"/>
</dbReference>
<dbReference type="PANTHER" id="PTHR24118">
    <property type="entry name" value="POTE ANKYRIN DOMAIN"/>
    <property type="match status" value="1"/>
</dbReference>
<keyword evidence="5" id="KW-1185">Reference proteome</keyword>
<dbReference type="PROSITE" id="PS50297">
    <property type="entry name" value="ANK_REP_REGION"/>
    <property type="match status" value="2"/>
</dbReference>
<proteinExistence type="predicted"/>
<dbReference type="SUPFAM" id="SSF48403">
    <property type="entry name" value="Ankyrin repeat"/>
    <property type="match status" value="1"/>
</dbReference>
<dbReference type="Gene3D" id="1.25.40.20">
    <property type="entry name" value="Ankyrin repeat-containing domain"/>
    <property type="match status" value="1"/>
</dbReference>
<feature type="repeat" description="ANK" evidence="1">
    <location>
        <begin position="299"/>
        <end position="331"/>
    </location>
</feature>
<sequence>MGPAFGFVWMAIELDRLTMEMCVSITGTALKLQIEELQAKNLELQAKNLELQTFKEATVREKETAFVLPTSKSPLPSSFFAEANSTREVLSGRPLSLSWNAEEGMAPSSSQALMPSELRSSFCHGRCPSLHDKSIGHIQVAGTTEQFRGAMSSVEQKDTSSSENPRLPALSLAGSSSEESTSPVDPGSYMDAASDIIPPRENTRPHSPSQSPLSSYFKTNISMDSSISESWSPARLRPDPLPAHESLCWPGPFGANKPAASQGQHARQRALRIAVANRQIPSVELLIKYGADLNFIGDTGRTLLHDAAESNDGEMARMLLDRGANADLMDRTGMTALEVASSVGNLEVAEVLLKSSL</sequence>
<feature type="repeat" description="ANK" evidence="1">
    <location>
        <begin position="332"/>
        <end position="357"/>
    </location>
</feature>
<gene>
    <name evidence="4" type="ORF">IF1G_07558</name>
</gene>
<evidence type="ECO:0000256" key="1">
    <source>
        <dbReference type="PROSITE-ProRule" id="PRU00023"/>
    </source>
</evidence>
<reference evidence="4 5" key="1">
    <citation type="journal article" date="2019" name="Appl. Microbiol. Biotechnol.">
        <title>Genome sequence of Isaria javanica and comparative genome analysis insights into family S53 peptidase evolution in fungal entomopathogens.</title>
        <authorList>
            <person name="Lin R."/>
            <person name="Zhang X."/>
            <person name="Xin B."/>
            <person name="Zou M."/>
            <person name="Gao Y."/>
            <person name="Qin F."/>
            <person name="Hu Q."/>
            <person name="Xie B."/>
            <person name="Cheng X."/>
        </authorList>
    </citation>
    <scope>NUCLEOTIDE SEQUENCE [LARGE SCALE GENOMIC DNA]</scope>
    <source>
        <strain evidence="4 5">IJ1G</strain>
    </source>
</reference>
<dbReference type="PANTHER" id="PTHR24118:SF99">
    <property type="entry name" value="POTE ANKYRIN DOMAIN FAMILY MEMBER 3C-RELATED"/>
    <property type="match status" value="1"/>
</dbReference>
<evidence type="ECO:0000313" key="5">
    <source>
        <dbReference type="Proteomes" id="UP000315783"/>
    </source>
</evidence>
<dbReference type="STRING" id="43265.A0A545UWJ4"/>
<comment type="caution">
    <text evidence="4">The sequence shown here is derived from an EMBL/GenBank/DDBJ whole genome shotgun (WGS) entry which is preliminary data.</text>
</comment>
<dbReference type="SMART" id="SM00248">
    <property type="entry name" value="ANK"/>
    <property type="match status" value="3"/>
</dbReference>
<name>A0A545UWJ4_9HYPO</name>
<dbReference type="AlphaFoldDB" id="A0A545UWJ4"/>
<evidence type="ECO:0000256" key="3">
    <source>
        <dbReference type="SAM" id="MobiDB-lite"/>
    </source>
</evidence>
<evidence type="ECO:0000313" key="4">
    <source>
        <dbReference type="EMBL" id="TQV93826.1"/>
    </source>
</evidence>
<keyword evidence="2" id="KW-0175">Coiled coil</keyword>
<keyword evidence="1" id="KW-0040">ANK repeat</keyword>
<feature type="compositionally biased region" description="Low complexity" evidence="3">
    <location>
        <begin position="169"/>
        <end position="182"/>
    </location>
</feature>
<evidence type="ECO:0000256" key="2">
    <source>
        <dbReference type="SAM" id="Coils"/>
    </source>
</evidence>
<dbReference type="Pfam" id="PF12796">
    <property type="entry name" value="Ank_2"/>
    <property type="match status" value="1"/>
</dbReference>
<protein>
    <submittedName>
        <fullName evidence="4">Ankyrin repeat-containing domain</fullName>
    </submittedName>
</protein>
<accession>A0A545UWJ4</accession>
<dbReference type="InterPro" id="IPR036770">
    <property type="entry name" value="Ankyrin_rpt-contain_sf"/>
</dbReference>
<feature type="compositionally biased region" description="Polar residues" evidence="3">
    <location>
        <begin position="205"/>
        <end position="216"/>
    </location>
</feature>
<dbReference type="EMBL" id="SPUK01000011">
    <property type="protein sequence ID" value="TQV93826.1"/>
    <property type="molecule type" value="Genomic_DNA"/>
</dbReference>
<feature type="region of interest" description="Disordered" evidence="3">
    <location>
        <begin position="150"/>
        <end position="216"/>
    </location>
</feature>
<feature type="coiled-coil region" evidence="2">
    <location>
        <begin position="27"/>
        <end position="57"/>
    </location>
</feature>